<dbReference type="Pfam" id="PF03099">
    <property type="entry name" value="BPL_LplA_LipB"/>
    <property type="match status" value="1"/>
</dbReference>
<dbReference type="GO" id="GO:0005737">
    <property type="term" value="C:cytoplasm"/>
    <property type="evidence" value="ECO:0007669"/>
    <property type="project" value="TreeGrafter"/>
</dbReference>
<dbReference type="EMBL" id="FMZE01000014">
    <property type="protein sequence ID" value="SDD92375.1"/>
    <property type="molecule type" value="Genomic_DNA"/>
</dbReference>
<keyword evidence="2" id="KW-0547">Nucleotide-binding</keyword>
<organism evidence="6 7">
    <name type="scientific">Prauserella marina</name>
    <dbReference type="NCBI Taxonomy" id="530584"/>
    <lineage>
        <taxon>Bacteria</taxon>
        <taxon>Bacillati</taxon>
        <taxon>Actinomycetota</taxon>
        <taxon>Actinomycetes</taxon>
        <taxon>Pseudonocardiales</taxon>
        <taxon>Pseudonocardiaceae</taxon>
        <taxon>Prauserella</taxon>
    </lineage>
</organism>
<dbReference type="Proteomes" id="UP000199494">
    <property type="component" value="Unassembled WGS sequence"/>
</dbReference>
<dbReference type="InterPro" id="IPR004408">
    <property type="entry name" value="Biotin_CoA_COase_ligase"/>
</dbReference>
<dbReference type="SUPFAM" id="SSF50037">
    <property type="entry name" value="C-terminal domain of transcriptional repressors"/>
    <property type="match status" value="1"/>
</dbReference>
<dbReference type="GO" id="GO:0004077">
    <property type="term" value="F:biotin--[biotin carboxyl-carrier protein] ligase activity"/>
    <property type="evidence" value="ECO:0007669"/>
    <property type="project" value="UniProtKB-EC"/>
</dbReference>
<dbReference type="InterPro" id="IPR004143">
    <property type="entry name" value="BPL_LPL_catalytic"/>
</dbReference>
<dbReference type="SUPFAM" id="SSF55681">
    <property type="entry name" value="Class II aaRS and biotin synthetases"/>
    <property type="match status" value="1"/>
</dbReference>
<evidence type="ECO:0000256" key="4">
    <source>
        <dbReference type="ARBA" id="ARBA00023267"/>
    </source>
</evidence>
<dbReference type="Gene3D" id="2.30.30.100">
    <property type="match status" value="1"/>
</dbReference>
<protein>
    <recommendedName>
        <fullName evidence="5">biotin--[biotin carboxyl-carrier protein] ligase</fullName>
        <ecNumber evidence="5">6.3.4.15</ecNumber>
    </recommendedName>
</protein>
<dbReference type="Gene3D" id="3.30.930.10">
    <property type="entry name" value="Bira Bifunctional Protein, Domain 2"/>
    <property type="match status" value="1"/>
</dbReference>
<dbReference type="InterPro" id="IPR045864">
    <property type="entry name" value="aa-tRNA-synth_II/BPL/LPL"/>
</dbReference>
<dbReference type="Pfam" id="PF02237">
    <property type="entry name" value="BPL_C"/>
    <property type="match status" value="1"/>
</dbReference>
<evidence type="ECO:0000256" key="1">
    <source>
        <dbReference type="ARBA" id="ARBA00022598"/>
    </source>
</evidence>
<name>A0A222VK02_9PSEU</name>
<evidence type="ECO:0000256" key="3">
    <source>
        <dbReference type="ARBA" id="ARBA00022840"/>
    </source>
</evidence>
<dbReference type="OrthoDB" id="9807064at2"/>
<dbReference type="AlphaFoldDB" id="A0A222VK02"/>
<dbReference type="KEGG" id="pmad:BAY61_03775"/>
<keyword evidence="3" id="KW-0067">ATP-binding</keyword>
<dbReference type="PROSITE" id="PS51733">
    <property type="entry name" value="BPL_LPL_CATALYTIC"/>
    <property type="match status" value="1"/>
</dbReference>
<keyword evidence="4" id="KW-0092">Biotin</keyword>
<dbReference type="GO" id="GO:0005524">
    <property type="term" value="F:ATP binding"/>
    <property type="evidence" value="ECO:0007669"/>
    <property type="project" value="UniProtKB-KW"/>
</dbReference>
<dbReference type="RefSeq" id="WP_091810523.1">
    <property type="nucleotide sequence ID" value="NZ_CP016353.1"/>
</dbReference>
<dbReference type="InterPro" id="IPR008988">
    <property type="entry name" value="Transcriptional_repressor_C"/>
</dbReference>
<dbReference type="PANTHER" id="PTHR12835:SF5">
    <property type="entry name" value="BIOTIN--PROTEIN LIGASE"/>
    <property type="match status" value="1"/>
</dbReference>
<keyword evidence="1 6" id="KW-0436">Ligase</keyword>
<dbReference type="CDD" id="cd16442">
    <property type="entry name" value="BPL"/>
    <property type="match status" value="1"/>
</dbReference>
<keyword evidence="7" id="KW-1185">Reference proteome</keyword>
<reference evidence="6 7" key="1">
    <citation type="submission" date="2016-10" db="EMBL/GenBank/DDBJ databases">
        <authorList>
            <person name="de Groot N.N."/>
        </authorList>
    </citation>
    <scope>NUCLEOTIDE SEQUENCE [LARGE SCALE GENOMIC DNA]</scope>
    <source>
        <strain evidence="6 7">CGMCC 4.5506</strain>
    </source>
</reference>
<evidence type="ECO:0000256" key="5">
    <source>
        <dbReference type="ARBA" id="ARBA00024227"/>
    </source>
</evidence>
<gene>
    <name evidence="6" type="ORF">SAMN05421630_114148</name>
</gene>
<accession>A0A222VK02</accession>
<sequence>MKRIDAARLRAALVRPAGPYAELDVVASTGSTNADLREALVGGADDRTVLIAEEQTAGQGRRGRTWVSPSGSGLYCSVLLRPSIPLSGLGSLAPVAGLAVLDALRAVGVEAVLKWPNDVLAPLPSGEGYGKCAGILSEAAASDEQAVILGMGLNVKAQRDPVPPAPGGLPAVSLSELANGPVSRTAVALALLTALDERERRWRADGGDLGAGGLISEYLANCVTIGHEVKIMIAGAPSLVGEAVDLDPNGALIVRTAAGELRTIFAGDVVHLRPVAE</sequence>
<dbReference type="InterPro" id="IPR003142">
    <property type="entry name" value="BPL_C"/>
</dbReference>
<proteinExistence type="predicted"/>
<dbReference type="PANTHER" id="PTHR12835">
    <property type="entry name" value="BIOTIN PROTEIN LIGASE"/>
    <property type="match status" value="1"/>
</dbReference>
<evidence type="ECO:0000256" key="2">
    <source>
        <dbReference type="ARBA" id="ARBA00022741"/>
    </source>
</evidence>
<dbReference type="NCBIfam" id="TIGR00121">
    <property type="entry name" value="birA_ligase"/>
    <property type="match status" value="1"/>
</dbReference>
<dbReference type="STRING" id="530584.SAMN05421630_114148"/>
<evidence type="ECO:0000313" key="7">
    <source>
        <dbReference type="Proteomes" id="UP000199494"/>
    </source>
</evidence>
<evidence type="ECO:0000313" key="6">
    <source>
        <dbReference type="EMBL" id="SDD92375.1"/>
    </source>
</evidence>
<dbReference type="EC" id="6.3.4.15" evidence="5"/>